<evidence type="ECO:0000256" key="1">
    <source>
        <dbReference type="SAM" id="Phobius"/>
    </source>
</evidence>
<feature type="transmembrane region" description="Helical" evidence="1">
    <location>
        <begin position="90"/>
        <end position="111"/>
    </location>
</feature>
<feature type="transmembrane region" description="Helical" evidence="1">
    <location>
        <begin position="65"/>
        <end position="83"/>
    </location>
</feature>
<dbReference type="RefSeq" id="WP_118599154.1">
    <property type="nucleotide sequence ID" value="NZ_QSHO01000020.1"/>
</dbReference>
<feature type="transmembrane region" description="Helical" evidence="1">
    <location>
        <begin position="41"/>
        <end position="59"/>
    </location>
</feature>
<dbReference type="EMBL" id="QSHO01000020">
    <property type="protein sequence ID" value="RHC13546.1"/>
    <property type="molecule type" value="Genomic_DNA"/>
</dbReference>
<protein>
    <submittedName>
        <fullName evidence="2">Uncharacterized protein</fullName>
    </submittedName>
</protein>
<keyword evidence="1" id="KW-1133">Transmembrane helix</keyword>
<organism evidence="2 3">
    <name type="scientific">Roseburia intestinalis</name>
    <dbReference type="NCBI Taxonomy" id="166486"/>
    <lineage>
        <taxon>Bacteria</taxon>
        <taxon>Bacillati</taxon>
        <taxon>Bacillota</taxon>
        <taxon>Clostridia</taxon>
        <taxon>Lachnospirales</taxon>
        <taxon>Lachnospiraceae</taxon>
        <taxon>Roseburia</taxon>
    </lineage>
</organism>
<accession>A0A3R6APP0</accession>
<evidence type="ECO:0000313" key="3">
    <source>
        <dbReference type="Proteomes" id="UP000283513"/>
    </source>
</evidence>
<name>A0A3R6APP0_9FIRM</name>
<reference evidence="2 3" key="1">
    <citation type="submission" date="2018-08" db="EMBL/GenBank/DDBJ databases">
        <title>A genome reference for cultivated species of the human gut microbiota.</title>
        <authorList>
            <person name="Zou Y."/>
            <person name="Xue W."/>
            <person name="Luo G."/>
        </authorList>
    </citation>
    <scope>NUCLEOTIDE SEQUENCE [LARGE SCALE GENOMIC DNA]</scope>
    <source>
        <strain evidence="2 3">AM37-1AC</strain>
    </source>
</reference>
<evidence type="ECO:0000313" key="2">
    <source>
        <dbReference type="EMBL" id="RHC13546.1"/>
    </source>
</evidence>
<dbReference type="AlphaFoldDB" id="A0A3R6APP0"/>
<keyword evidence="1" id="KW-0472">Membrane</keyword>
<comment type="caution">
    <text evidence="2">The sequence shown here is derived from an EMBL/GenBank/DDBJ whole genome shotgun (WGS) entry which is preliminary data.</text>
</comment>
<gene>
    <name evidence="2" type="ORF">DW856_17285</name>
</gene>
<keyword evidence="1" id="KW-0812">Transmembrane</keyword>
<proteinExistence type="predicted"/>
<dbReference type="Proteomes" id="UP000283513">
    <property type="component" value="Unassembled WGS sequence"/>
</dbReference>
<sequence length="112" mass="13032">MNINKNWKKFYGVWNDLDYIEADNIYVPKKKIFLRQSTKKFMLTINMVQILTCIVRIIYGKHYLIGGLIGICSILSIIFLFMANKINKNIAFVLEVVAGIFFIIAIMVVVFF</sequence>